<organism evidence="2 3">
    <name type="scientific">Aquimarina intermedia</name>
    <dbReference type="NCBI Taxonomy" id="350814"/>
    <lineage>
        <taxon>Bacteria</taxon>
        <taxon>Pseudomonadati</taxon>
        <taxon>Bacteroidota</taxon>
        <taxon>Flavobacteriia</taxon>
        <taxon>Flavobacteriales</taxon>
        <taxon>Flavobacteriaceae</taxon>
        <taxon>Aquimarina</taxon>
    </lineage>
</organism>
<dbReference type="OrthoDB" id="7605274at2"/>
<accession>A0A5S5C8T2</accession>
<gene>
    <name evidence="2" type="ORF">BD809_104213</name>
</gene>
<feature type="transmembrane region" description="Helical" evidence="1">
    <location>
        <begin position="7"/>
        <end position="29"/>
    </location>
</feature>
<evidence type="ECO:0000256" key="1">
    <source>
        <dbReference type="SAM" id="Phobius"/>
    </source>
</evidence>
<evidence type="ECO:0000313" key="3">
    <source>
        <dbReference type="Proteomes" id="UP000324376"/>
    </source>
</evidence>
<dbReference type="AlphaFoldDB" id="A0A5S5C8T2"/>
<sequence>MKNKISIFIAVLLLGYGIIRVGVGGALLAQTFEIVNISELNEATLEVKQFIDARASKQQVSLTPIEYFAYISMMGVLLTVGAIGIIARKKWGFILLWIYIASHAALFINFKEINPKIFVLLLQVILLVVLIYLRPSRSSYALEETN</sequence>
<dbReference type="Proteomes" id="UP000324376">
    <property type="component" value="Unassembled WGS sequence"/>
</dbReference>
<keyword evidence="1" id="KW-0812">Transmembrane</keyword>
<dbReference type="InterPro" id="IPR046161">
    <property type="entry name" value="DUF6163"/>
</dbReference>
<dbReference type="EMBL" id="VNHU01000004">
    <property type="protein sequence ID" value="TYP74393.1"/>
    <property type="molecule type" value="Genomic_DNA"/>
</dbReference>
<feature type="transmembrane region" description="Helical" evidence="1">
    <location>
        <begin position="116"/>
        <end position="133"/>
    </location>
</feature>
<evidence type="ECO:0000313" key="2">
    <source>
        <dbReference type="EMBL" id="TYP74393.1"/>
    </source>
</evidence>
<comment type="caution">
    <text evidence="2">The sequence shown here is derived from an EMBL/GenBank/DDBJ whole genome shotgun (WGS) entry which is preliminary data.</text>
</comment>
<keyword evidence="1" id="KW-1133">Transmembrane helix</keyword>
<proteinExistence type="predicted"/>
<dbReference type="Pfam" id="PF19660">
    <property type="entry name" value="DUF6163"/>
    <property type="match status" value="1"/>
</dbReference>
<feature type="transmembrane region" description="Helical" evidence="1">
    <location>
        <begin position="93"/>
        <end position="110"/>
    </location>
</feature>
<dbReference type="RefSeq" id="WP_148782499.1">
    <property type="nucleotide sequence ID" value="NZ_VNHU01000004.1"/>
</dbReference>
<keyword evidence="3" id="KW-1185">Reference proteome</keyword>
<evidence type="ECO:0008006" key="4">
    <source>
        <dbReference type="Google" id="ProtNLM"/>
    </source>
</evidence>
<protein>
    <recommendedName>
        <fullName evidence="4">DoxX-like protein</fullName>
    </recommendedName>
</protein>
<feature type="transmembrane region" description="Helical" evidence="1">
    <location>
        <begin position="67"/>
        <end position="86"/>
    </location>
</feature>
<keyword evidence="1" id="KW-0472">Membrane</keyword>
<name>A0A5S5C8T2_9FLAO</name>
<reference evidence="2 3" key="1">
    <citation type="submission" date="2019-07" db="EMBL/GenBank/DDBJ databases">
        <title>Genomic Encyclopedia of Archaeal and Bacterial Type Strains, Phase II (KMG-II): from individual species to whole genera.</title>
        <authorList>
            <person name="Goeker M."/>
        </authorList>
    </citation>
    <scope>NUCLEOTIDE SEQUENCE [LARGE SCALE GENOMIC DNA]</scope>
    <source>
        <strain evidence="2 3">DSM 17527</strain>
    </source>
</reference>